<reference evidence="1" key="2">
    <citation type="submission" date="2019-11" db="EMBL/GenBank/DDBJ databases">
        <title>Improved Assembly of Tolypothrix boutellei genome.</title>
        <authorList>
            <person name="Sarangi A.N."/>
            <person name="Mukherjee M."/>
            <person name="Ghosh S."/>
            <person name="Singh D."/>
            <person name="Das A."/>
            <person name="Kant S."/>
            <person name="Prusty A."/>
            <person name="Tripathy S."/>
        </authorList>
    </citation>
    <scope>NUCLEOTIDE SEQUENCE</scope>
    <source>
        <strain evidence="1">VB521301</strain>
    </source>
</reference>
<name>A0A0C1NCD2_9CYAN</name>
<organism evidence="2">
    <name type="scientific">Tolypothrix bouteillei VB521301</name>
    <dbReference type="NCBI Taxonomy" id="1479485"/>
    <lineage>
        <taxon>Bacteria</taxon>
        <taxon>Bacillati</taxon>
        <taxon>Cyanobacteriota</taxon>
        <taxon>Cyanophyceae</taxon>
        <taxon>Nostocales</taxon>
        <taxon>Tolypothrichaceae</taxon>
        <taxon>Tolypothrix</taxon>
    </lineage>
</organism>
<gene>
    <name evidence="2" type="ORF">DA73_0217670</name>
    <name evidence="1" type="ORF">DA73_0400013435</name>
</gene>
<proteinExistence type="predicted"/>
<dbReference type="EMBL" id="JHEG04000001">
    <property type="protein sequence ID" value="KAF3886366.1"/>
    <property type="molecule type" value="Genomic_DNA"/>
</dbReference>
<protein>
    <submittedName>
        <fullName evidence="2">Uncharacterized protein</fullName>
    </submittedName>
</protein>
<comment type="caution">
    <text evidence="2">The sequence shown here is derived from an EMBL/GenBank/DDBJ whole genome shotgun (WGS) entry which is preliminary data.</text>
</comment>
<evidence type="ECO:0000313" key="3">
    <source>
        <dbReference type="Proteomes" id="UP000029738"/>
    </source>
</evidence>
<dbReference type="AlphaFoldDB" id="A0A0C1NCD2"/>
<dbReference type="EMBL" id="JHEG02000048">
    <property type="protein sequence ID" value="KIE10391.1"/>
    <property type="molecule type" value="Genomic_DNA"/>
</dbReference>
<dbReference type="OrthoDB" id="495928at2"/>
<reference evidence="2" key="1">
    <citation type="journal article" date="2015" name="Genome Announc.">
        <title>Draft Genome Sequence of Tolypothrix boutellei Strain VB521301.</title>
        <authorList>
            <person name="Chandrababunaidu M.M."/>
            <person name="Singh D."/>
            <person name="Sen D."/>
            <person name="Bhan S."/>
            <person name="Das S."/>
            <person name="Gupta A."/>
            <person name="Adhikary S.P."/>
            <person name="Tripathy S."/>
        </authorList>
    </citation>
    <scope>NUCLEOTIDE SEQUENCE</scope>
    <source>
        <strain evidence="2">VB521301</strain>
    </source>
</reference>
<keyword evidence="3" id="KW-1185">Reference proteome</keyword>
<dbReference type="RefSeq" id="WP_038100320.1">
    <property type="nucleotide sequence ID" value="NZ_JHEG04000001.1"/>
</dbReference>
<accession>A0A0C1NCD2</accession>
<evidence type="ECO:0000313" key="1">
    <source>
        <dbReference type="EMBL" id="KAF3886366.1"/>
    </source>
</evidence>
<evidence type="ECO:0000313" key="2">
    <source>
        <dbReference type="EMBL" id="KIE10391.1"/>
    </source>
</evidence>
<sequence>MTANNIRQQILERIKTLPGEQVKTLLLTWLTSSSGNLEDFEHLLTNQSTQTTEESIEYGEIDTALNFQPLTEAQMVQQSQSALETYRRTGSGVMHDRVREWANSLGTDTELPSPT</sequence>
<dbReference type="Proteomes" id="UP000029738">
    <property type="component" value="Unassembled WGS sequence"/>
</dbReference>